<dbReference type="Gene3D" id="3.30.70.260">
    <property type="match status" value="1"/>
</dbReference>
<keyword evidence="3" id="KW-1185">Reference proteome</keyword>
<dbReference type="RefSeq" id="WP_026879166.1">
    <property type="nucleotide sequence ID" value="NZ_BMYA01000002.1"/>
</dbReference>
<reference evidence="3" key="1">
    <citation type="submission" date="2018-05" db="EMBL/GenBank/DDBJ databases">
        <title>Ignatzschineria dubaiensis sp. nov., isolated from necrotic foot tissues of dromedaries (Camelus dromedarius) and associated maggots in Dubai, United Arab Emirates.</title>
        <authorList>
            <person name="Tsang C.C."/>
            <person name="Tang J.Y.M."/>
            <person name="Fong J.Y.H."/>
            <person name="Kinne J."/>
            <person name="Lee H.H."/>
            <person name="Joseph M."/>
            <person name="Jose S."/>
            <person name="Schuster R.K."/>
            <person name="Tang Y."/>
            <person name="Sivakumar S."/>
            <person name="Chen J.H.K."/>
            <person name="Teng J.L.L."/>
            <person name="Lau S.K.P."/>
            <person name="Wernery U."/>
            <person name="Woo P.C.Y."/>
        </authorList>
    </citation>
    <scope>NUCLEOTIDE SEQUENCE [LARGE SCALE GENOMIC DNA]</scope>
    <source>
        <strain evidence="3">KCTC 22644</strain>
    </source>
</reference>
<evidence type="ECO:0000313" key="3">
    <source>
        <dbReference type="Proteomes" id="UP000245020"/>
    </source>
</evidence>
<dbReference type="InterPro" id="IPR007454">
    <property type="entry name" value="UPF0250_YbeD-like"/>
</dbReference>
<sequence length="91" mass="10470">MINPETGEALVEFPCHFAFKVTGENTPEFEETIIALMTEVDPNLDHDRIKRNLSKTGKYLSLTIDVYVTEQGHIDKVYELLKDEKRVLFAI</sequence>
<evidence type="ECO:0000313" key="2">
    <source>
        <dbReference type="EMBL" id="PWD80694.1"/>
    </source>
</evidence>
<evidence type="ECO:0000256" key="1">
    <source>
        <dbReference type="ARBA" id="ARBA00008460"/>
    </source>
</evidence>
<dbReference type="EMBL" id="QEWQ01000004">
    <property type="protein sequence ID" value="PWD80694.1"/>
    <property type="molecule type" value="Genomic_DNA"/>
</dbReference>
<protein>
    <submittedName>
        <fullName evidence="2">DUF493 domain-containing protein</fullName>
    </submittedName>
</protein>
<dbReference type="GO" id="GO:0005829">
    <property type="term" value="C:cytosol"/>
    <property type="evidence" value="ECO:0007669"/>
    <property type="project" value="TreeGrafter"/>
</dbReference>
<proteinExistence type="inferred from homology"/>
<dbReference type="SUPFAM" id="SSF117991">
    <property type="entry name" value="YbeD/HP0495-like"/>
    <property type="match status" value="1"/>
</dbReference>
<dbReference type="Pfam" id="PF04359">
    <property type="entry name" value="DUF493"/>
    <property type="match status" value="1"/>
</dbReference>
<accession>A0A2U2ADG1</accession>
<gene>
    <name evidence="2" type="ORF">DC083_06125</name>
</gene>
<comment type="caution">
    <text evidence="2">The sequence shown here is derived from an EMBL/GenBank/DDBJ whole genome shotgun (WGS) entry which is preliminary data.</text>
</comment>
<dbReference type="OrthoDB" id="9793424at2"/>
<dbReference type="InterPro" id="IPR027471">
    <property type="entry name" value="YbeD-like_sf"/>
</dbReference>
<dbReference type="PANTHER" id="PTHR38036:SF1">
    <property type="entry name" value="UPF0250 PROTEIN YBED"/>
    <property type="match status" value="1"/>
</dbReference>
<comment type="similarity">
    <text evidence="1">Belongs to the UPF0250 family.</text>
</comment>
<dbReference type="PANTHER" id="PTHR38036">
    <property type="entry name" value="UPF0250 PROTEIN YBED"/>
    <property type="match status" value="1"/>
</dbReference>
<dbReference type="AlphaFoldDB" id="A0A2U2ADG1"/>
<name>A0A2U2ADG1_9GAMM</name>
<dbReference type="Proteomes" id="UP000245020">
    <property type="component" value="Unassembled WGS sequence"/>
</dbReference>
<organism evidence="2 3">
    <name type="scientific">Ignatzschineria ureiclastica</name>
    <dbReference type="NCBI Taxonomy" id="472582"/>
    <lineage>
        <taxon>Bacteria</taxon>
        <taxon>Pseudomonadati</taxon>
        <taxon>Pseudomonadota</taxon>
        <taxon>Gammaproteobacteria</taxon>
        <taxon>Cardiobacteriales</taxon>
        <taxon>Ignatzschineriaceae</taxon>
        <taxon>Ignatzschineria</taxon>
    </lineage>
</organism>